<dbReference type="OrthoDB" id="184675at2759"/>
<gene>
    <name evidence="1" type="ORF">Pmar_PMAR004555</name>
</gene>
<dbReference type="AlphaFoldDB" id="C5LKH2"/>
<evidence type="ECO:0000313" key="1">
    <source>
        <dbReference type="EMBL" id="EER02771.1"/>
    </source>
</evidence>
<proteinExistence type="predicted"/>
<organism evidence="2">
    <name type="scientific">Perkinsus marinus (strain ATCC 50983 / TXsc)</name>
    <dbReference type="NCBI Taxonomy" id="423536"/>
    <lineage>
        <taxon>Eukaryota</taxon>
        <taxon>Sar</taxon>
        <taxon>Alveolata</taxon>
        <taxon>Perkinsozoa</taxon>
        <taxon>Perkinsea</taxon>
        <taxon>Perkinsida</taxon>
        <taxon>Perkinsidae</taxon>
        <taxon>Perkinsus</taxon>
    </lineage>
</organism>
<dbReference type="RefSeq" id="XP_002770955.1">
    <property type="nucleotide sequence ID" value="XM_002770909.1"/>
</dbReference>
<keyword evidence="2" id="KW-1185">Reference proteome</keyword>
<evidence type="ECO:0000313" key="2">
    <source>
        <dbReference type="Proteomes" id="UP000007800"/>
    </source>
</evidence>
<dbReference type="GeneID" id="9048316"/>
<sequence length="90" mass="9226">MSNGGYCPIGGKCSNPEYCAEGSIFEQSNQAGVCLSCGADVVKKGYYCANGTSSVCPPGYYCPVGGTSGPIPCPEGYFCKQGFAKPESCP</sequence>
<dbReference type="Proteomes" id="UP000007800">
    <property type="component" value="Unassembled WGS sequence"/>
</dbReference>
<dbReference type="EMBL" id="GG682816">
    <property type="protein sequence ID" value="EER02771.1"/>
    <property type="molecule type" value="Genomic_DNA"/>
</dbReference>
<accession>C5LKH2</accession>
<name>C5LKH2_PERM5</name>
<protein>
    <submittedName>
        <fullName evidence="1">Uncharacterized protein</fullName>
    </submittedName>
</protein>
<reference evidence="1 2" key="1">
    <citation type="submission" date="2008-07" db="EMBL/GenBank/DDBJ databases">
        <authorList>
            <person name="El-Sayed N."/>
            <person name="Caler E."/>
            <person name="Inman J."/>
            <person name="Amedeo P."/>
            <person name="Hass B."/>
            <person name="Wortman J."/>
        </authorList>
    </citation>
    <scope>NUCLEOTIDE SEQUENCE [LARGE SCALE GENOMIC DNA]</scope>
    <source>
        <strain evidence="2">ATCC 50983 / TXsc</strain>
    </source>
</reference>
<dbReference type="InParanoid" id="C5LKH2"/>
<feature type="non-terminal residue" evidence="1">
    <location>
        <position position="90"/>
    </location>
</feature>